<evidence type="ECO:0000256" key="3">
    <source>
        <dbReference type="ARBA" id="ARBA00022801"/>
    </source>
</evidence>
<dbReference type="GO" id="GO:0016811">
    <property type="term" value="F:hydrolase activity, acting on carbon-nitrogen (but not peptide) bonds, in linear amides"/>
    <property type="evidence" value="ECO:0007669"/>
    <property type="project" value="TreeGrafter"/>
</dbReference>
<evidence type="ECO:0000256" key="5">
    <source>
        <dbReference type="ARBA" id="ARBA00024029"/>
    </source>
</evidence>
<dbReference type="Pfam" id="PF02633">
    <property type="entry name" value="Creatininase"/>
    <property type="match status" value="1"/>
</dbReference>
<dbReference type="GO" id="GO:0046872">
    <property type="term" value="F:metal ion binding"/>
    <property type="evidence" value="ECO:0007669"/>
    <property type="project" value="UniProtKB-KW"/>
</dbReference>
<evidence type="ECO:0000256" key="4">
    <source>
        <dbReference type="ARBA" id="ARBA00022833"/>
    </source>
</evidence>
<accession>A0A7I7JP78</accession>
<gene>
    <name evidence="6" type="primary">mftE</name>
    <name evidence="6" type="ORF">MNVM_27270</name>
</gene>
<comment type="similarity">
    <text evidence="5">Belongs to the creatininase superfamily.</text>
</comment>
<dbReference type="InterPro" id="IPR023871">
    <property type="entry name" value="MftE"/>
</dbReference>
<evidence type="ECO:0000313" key="6">
    <source>
        <dbReference type="EMBL" id="BBX13646.1"/>
    </source>
</evidence>
<dbReference type="InterPro" id="IPR024087">
    <property type="entry name" value="Creatininase-like_sf"/>
</dbReference>
<sequence length="284" mass="30160">MFGDRSGVPMARNFFAFPVNNWCTAGEFAYHRPMAVRGDLGSSTWDELQNRLQRQLPGQSLTLLVPVGSTEQHGRHLPLDTDTRIAQALARAVAGRLRRTASGRDEHAWSVAPAVAYGASGEHQSFAGTISIGTEVLSRVLLEYGRSACCWAQRVVFVNGHGGNVPALAEAVGRLRFEARDVAWLPCATAAADAHAGHTETSLLLYLSPDDVRFEQAQPGNSAPLAQLLPAMRRGGVAAVSAVGVLGDPTTATAAEGERLFAEMLDSGVAAIHAWAPGPDGMLR</sequence>
<dbReference type="EMBL" id="AP022562">
    <property type="protein sequence ID" value="BBX13646.1"/>
    <property type="molecule type" value="Genomic_DNA"/>
</dbReference>
<dbReference type="PANTHER" id="PTHR35005">
    <property type="entry name" value="3-DEHYDRO-SCYLLO-INOSOSE HYDROLASE"/>
    <property type="match status" value="1"/>
</dbReference>
<keyword evidence="7" id="KW-1185">Reference proteome</keyword>
<dbReference type="PANTHER" id="PTHR35005:SF1">
    <property type="entry name" value="2-AMINO-5-FORMYLAMINO-6-RIBOSYLAMINOPYRIMIDIN-4(3H)-ONE 5'-MONOPHOSPHATE DEFORMYLASE"/>
    <property type="match status" value="1"/>
</dbReference>
<keyword evidence="2" id="KW-0479">Metal-binding</keyword>
<evidence type="ECO:0000256" key="1">
    <source>
        <dbReference type="ARBA" id="ARBA00001947"/>
    </source>
</evidence>
<keyword evidence="4" id="KW-0862">Zinc</keyword>
<protein>
    <submittedName>
        <fullName evidence="6">Putative mycofactocin system creatinine amidohydrolase family protein MftE</fullName>
    </submittedName>
</protein>
<dbReference type="AlphaFoldDB" id="A0A7I7JP78"/>
<organism evidence="6 7">
    <name type="scientific">Mycobacterium novum</name>
    <dbReference type="NCBI Taxonomy" id="2492438"/>
    <lineage>
        <taxon>Bacteria</taxon>
        <taxon>Bacillati</taxon>
        <taxon>Actinomycetota</taxon>
        <taxon>Actinomycetes</taxon>
        <taxon>Mycobacteriales</taxon>
        <taxon>Mycobacteriaceae</taxon>
        <taxon>Mycobacterium</taxon>
    </lineage>
</organism>
<dbReference type="KEGG" id="mnm:MNVM_27270"/>
<evidence type="ECO:0000256" key="2">
    <source>
        <dbReference type="ARBA" id="ARBA00022723"/>
    </source>
</evidence>
<reference evidence="6 7" key="1">
    <citation type="journal article" date="2019" name="Emerg. Microbes Infect.">
        <title>Comprehensive subspecies identification of 175 nontuberculous mycobacteria species based on 7547 genomic profiles.</title>
        <authorList>
            <person name="Matsumoto Y."/>
            <person name="Kinjo T."/>
            <person name="Motooka D."/>
            <person name="Nabeya D."/>
            <person name="Jung N."/>
            <person name="Uechi K."/>
            <person name="Horii T."/>
            <person name="Iida T."/>
            <person name="Fujita J."/>
            <person name="Nakamura S."/>
        </authorList>
    </citation>
    <scope>NUCLEOTIDE SEQUENCE [LARGE SCALE GENOMIC DNA]</scope>
    <source>
        <strain evidence="6 7">JCM 6391</strain>
    </source>
</reference>
<evidence type="ECO:0000313" key="7">
    <source>
        <dbReference type="Proteomes" id="UP000466997"/>
    </source>
</evidence>
<proteinExistence type="inferred from homology"/>
<dbReference type="GO" id="GO:0009231">
    <property type="term" value="P:riboflavin biosynthetic process"/>
    <property type="evidence" value="ECO:0007669"/>
    <property type="project" value="TreeGrafter"/>
</dbReference>
<dbReference type="SUPFAM" id="SSF102215">
    <property type="entry name" value="Creatininase"/>
    <property type="match status" value="1"/>
</dbReference>
<dbReference type="NCBIfam" id="TIGR03964">
    <property type="entry name" value="mycofact_creat"/>
    <property type="match status" value="1"/>
</dbReference>
<dbReference type="Proteomes" id="UP000466997">
    <property type="component" value="Chromosome"/>
</dbReference>
<name>A0A7I7JP78_9MYCO</name>
<keyword evidence="3 6" id="KW-0378">Hydrolase</keyword>
<dbReference type="Gene3D" id="3.40.50.10310">
    <property type="entry name" value="Creatininase"/>
    <property type="match status" value="1"/>
</dbReference>
<comment type="cofactor">
    <cofactor evidence="1">
        <name>Zn(2+)</name>
        <dbReference type="ChEBI" id="CHEBI:29105"/>
    </cofactor>
</comment>
<dbReference type="InterPro" id="IPR003785">
    <property type="entry name" value="Creatininase/forma_Hydrolase"/>
</dbReference>